<reference evidence="2" key="1">
    <citation type="submission" date="2024-07" db="EMBL/GenBank/DDBJ databases">
        <title>Complete genome sequence of Verrucomicrobiaceae bacterium NT6N.</title>
        <authorList>
            <person name="Huang C."/>
            <person name="Takami H."/>
            <person name="Hamasaki K."/>
        </authorList>
    </citation>
    <scope>NUCLEOTIDE SEQUENCE</scope>
    <source>
        <strain evidence="2">NT6N</strain>
    </source>
</reference>
<dbReference type="InterPro" id="IPR013424">
    <property type="entry name" value="Ice-binding_C"/>
</dbReference>
<dbReference type="KEGG" id="osu:NT6N_31430"/>
<protein>
    <recommendedName>
        <fullName evidence="3">PEP-CTERM protein-sorting domain-containing protein</fullName>
    </recommendedName>
</protein>
<name>A0AAT9FQ48_9BACT</name>
<feature type="chain" id="PRO_5043580156" description="PEP-CTERM protein-sorting domain-containing protein" evidence="1">
    <location>
        <begin position="21"/>
        <end position="235"/>
    </location>
</feature>
<organism evidence="2">
    <name type="scientific">Oceaniferula spumae</name>
    <dbReference type="NCBI Taxonomy" id="2979115"/>
    <lineage>
        <taxon>Bacteria</taxon>
        <taxon>Pseudomonadati</taxon>
        <taxon>Verrucomicrobiota</taxon>
        <taxon>Verrucomicrobiia</taxon>
        <taxon>Verrucomicrobiales</taxon>
        <taxon>Verrucomicrobiaceae</taxon>
        <taxon>Oceaniferula</taxon>
    </lineage>
</organism>
<evidence type="ECO:0000313" key="2">
    <source>
        <dbReference type="EMBL" id="BDS08103.1"/>
    </source>
</evidence>
<dbReference type="InterPro" id="IPR013320">
    <property type="entry name" value="ConA-like_dom_sf"/>
</dbReference>
<proteinExistence type="predicted"/>
<sequence length="235" mass="24646">MKFLAYVSASAVLFTQGVLGATVTLTDLSSMTADHTQGTGNFASSTVNGSPIDSTQDITLQFEANFKTTNPSGEHTLFEFGGGNGTGLSLILSTFNNRIRLQAEQGGNQVGNADALLNSIPLNQTVTVTSSLDLDPTSSTLNLFINNVLVSSVTGDPMSDWSGTDGAGYFSRNGSILRPNFGNSTSGYGAPTASDAEVISDLRFYNDTFVATVPEPSSCVFLSLAGFGLVLRRKK</sequence>
<dbReference type="AlphaFoldDB" id="A0AAT9FQ48"/>
<dbReference type="NCBIfam" id="TIGR02595">
    <property type="entry name" value="PEP_CTERM"/>
    <property type="match status" value="1"/>
</dbReference>
<gene>
    <name evidence="2" type="ORF">NT6N_31430</name>
</gene>
<feature type="signal peptide" evidence="1">
    <location>
        <begin position="1"/>
        <end position="20"/>
    </location>
</feature>
<dbReference type="EMBL" id="AP026866">
    <property type="protein sequence ID" value="BDS08103.1"/>
    <property type="molecule type" value="Genomic_DNA"/>
</dbReference>
<evidence type="ECO:0008006" key="3">
    <source>
        <dbReference type="Google" id="ProtNLM"/>
    </source>
</evidence>
<dbReference type="SUPFAM" id="SSF49899">
    <property type="entry name" value="Concanavalin A-like lectins/glucanases"/>
    <property type="match status" value="1"/>
</dbReference>
<dbReference type="Gene3D" id="2.60.120.200">
    <property type="match status" value="1"/>
</dbReference>
<keyword evidence="1" id="KW-0732">Signal</keyword>
<evidence type="ECO:0000256" key="1">
    <source>
        <dbReference type="SAM" id="SignalP"/>
    </source>
</evidence>
<accession>A0AAT9FQ48</accession>